<evidence type="ECO:0000256" key="1">
    <source>
        <dbReference type="PROSITE-ProRule" id="PRU00169"/>
    </source>
</evidence>
<proteinExistence type="predicted"/>
<feature type="modified residue" description="4-aspartylphosphate" evidence="1">
    <location>
        <position position="59"/>
    </location>
</feature>
<dbReference type="Gene3D" id="3.40.50.2300">
    <property type="match status" value="1"/>
</dbReference>
<dbReference type="InterPro" id="IPR001789">
    <property type="entry name" value="Sig_transdc_resp-reg_receiver"/>
</dbReference>
<dbReference type="STRING" id="1227077.SAMN04515668_0225"/>
<evidence type="ECO:0000259" key="2">
    <source>
        <dbReference type="PROSITE" id="PS50110"/>
    </source>
</evidence>
<dbReference type="EMBL" id="FOXS01000001">
    <property type="protein sequence ID" value="SFP75186.1"/>
    <property type="molecule type" value="Genomic_DNA"/>
</dbReference>
<gene>
    <name evidence="3" type="ORF">SAMN04515668_0225</name>
</gene>
<feature type="domain" description="Response regulatory" evidence="2">
    <location>
        <begin position="2"/>
        <end position="127"/>
    </location>
</feature>
<dbReference type="RefSeq" id="WP_177204542.1">
    <property type="nucleotide sequence ID" value="NZ_FOXS01000001.1"/>
</dbReference>
<accession>A0A1I5SY96</accession>
<organism evidence="3 4">
    <name type="scientific">Hymenobacter arizonensis</name>
    <name type="common">Siccationidurans arizonensis</name>
    <dbReference type="NCBI Taxonomy" id="1227077"/>
    <lineage>
        <taxon>Bacteria</taxon>
        <taxon>Pseudomonadati</taxon>
        <taxon>Bacteroidota</taxon>
        <taxon>Cytophagia</taxon>
        <taxon>Cytophagales</taxon>
        <taxon>Hymenobacteraceae</taxon>
        <taxon>Hymenobacter</taxon>
    </lineage>
</organism>
<dbReference type="PANTHER" id="PTHR44520">
    <property type="entry name" value="RESPONSE REGULATOR RCP1-RELATED"/>
    <property type="match status" value="1"/>
</dbReference>
<dbReference type="Proteomes" id="UP000199029">
    <property type="component" value="Unassembled WGS sequence"/>
</dbReference>
<dbReference type="Pfam" id="PF00072">
    <property type="entry name" value="Response_reg"/>
    <property type="match status" value="1"/>
</dbReference>
<dbReference type="InterPro" id="IPR011006">
    <property type="entry name" value="CheY-like_superfamily"/>
</dbReference>
<name>A0A1I5SY96_HYMAR</name>
<protein>
    <submittedName>
        <fullName evidence="3">CheY chemotaxis protein or a CheY-like REC (Receiver) domain</fullName>
    </submittedName>
</protein>
<keyword evidence="1" id="KW-0597">Phosphoprotein</keyword>
<evidence type="ECO:0000313" key="3">
    <source>
        <dbReference type="EMBL" id="SFP75186.1"/>
    </source>
</evidence>
<dbReference type="PROSITE" id="PS50110">
    <property type="entry name" value="RESPONSE_REGULATORY"/>
    <property type="match status" value="1"/>
</dbReference>
<keyword evidence="4" id="KW-1185">Reference proteome</keyword>
<dbReference type="SUPFAM" id="SSF52172">
    <property type="entry name" value="CheY-like"/>
    <property type="match status" value="1"/>
</dbReference>
<evidence type="ECO:0000313" key="4">
    <source>
        <dbReference type="Proteomes" id="UP000199029"/>
    </source>
</evidence>
<dbReference type="PANTHER" id="PTHR44520:SF2">
    <property type="entry name" value="RESPONSE REGULATOR RCP1"/>
    <property type="match status" value="1"/>
</dbReference>
<dbReference type="SMART" id="SM00448">
    <property type="entry name" value="REC"/>
    <property type="match status" value="1"/>
</dbReference>
<reference evidence="4" key="1">
    <citation type="submission" date="2016-10" db="EMBL/GenBank/DDBJ databases">
        <authorList>
            <person name="Varghese N."/>
            <person name="Submissions S."/>
        </authorList>
    </citation>
    <scope>NUCLEOTIDE SEQUENCE [LARGE SCALE GENOMIC DNA]</scope>
    <source>
        <strain evidence="4">OR362-8,ATCC BAA-1266,JCM 13504</strain>
    </source>
</reference>
<dbReference type="InterPro" id="IPR052893">
    <property type="entry name" value="TCS_response_regulator"/>
</dbReference>
<sequence>MLTYIVEDDPVAAYLAELMIRKEQFCSEVQSYVNGQRAFDSLKEANETGGALPDVILLDLNMPLMDGWDFLDAFDSLAIAKDVCVFVVTSSIRPDDIEKTTHYKHVRGFFSKPIDEKALKRMQHLLEVPNN</sequence>
<dbReference type="AlphaFoldDB" id="A0A1I5SY96"/>
<dbReference type="GO" id="GO:0000160">
    <property type="term" value="P:phosphorelay signal transduction system"/>
    <property type="evidence" value="ECO:0007669"/>
    <property type="project" value="InterPro"/>
</dbReference>